<dbReference type="KEGG" id="pmar:B0X71_14685"/>
<dbReference type="AlphaFoldDB" id="A0A1Q2L1A3"/>
<evidence type="ECO:0000313" key="2">
    <source>
        <dbReference type="Proteomes" id="UP000188184"/>
    </source>
</evidence>
<dbReference type="InterPro" id="IPR036514">
    <property type="entry name" value="SGNH_hydro_sf"/>
</dbReference>
<protein>
    <recommendedName>
        <fullName evidence="3">SGNH/GDSL hydrolase family protein</fullName>
    </recommendedName>
</protein>
<dbReference type="Proteomes" id="UP000188184">
    <property type="component" value="Chromosome"/>
</dbReference>
<dbReference type="RefSeq" id="WP_077590111.1">
    <property type="nucleotide sequence ID" value="NZ_CP019640.1"/>
</dbReference>
<sequence>MKLRSMGTALLVLCCLTVLTVSYITYKNKIDLTDALPVPEVTETAVKETEETLPDGEVASAGSEWDSLTANMDESVQQLFTARQEAGESIQFLITGSNTMLDGEPGYAARLKDALEEAYGDLLEVKVISFGGTSQTFSDQFVDLSSGYDVVLLEPFTLKNNGVVAIEDERAAIQKFFGQVQEVTPDAELILHPPQPLFGANYYLTQVDALKEFASLHEYGYINHWDAWPATDDEALKEFLTDSASPNNEGARVWATELIDYFVAQ</sequence>
<evidence type="ECO:0008006" key="3">
    <source>
        <dbReference type="Google" id="ProtNLM"/>
    </source>
</evidence>
<gene>
    <name evidence="1" type="ORF">B0X71_14685</name>
</gene>
<organism evidence="1 2">
    <name type="scientific">Planococcus lenghuensis</name>
    <dbReference type="NCBI Taxonomy" id="2213202"/>
    <lineage>
        <taxon>Bacteria</taxon>
        <taxon>Bacillati</taxon>
        <taxon>Bacillota</taxon>
        <taxon>Bacilli</taxon>
        <taxon>Bacillales</taxon>
        <taxon>Caryophanaceae</taxon>
        <taxon>Planococcus</taxon>
    </lineage>
</organism>
<name>A0A1Q2L1A3_9BACL</name>
<dbReference type="CDD" id="cd00229">
    <property type="entry name" value="SGNH_hydrolase"/>
    <property type="match status" value="1"/>
</dbReference>
<reference evidence="1 2" key="1">
    <citation type="submission" date="2017-02" db="EMBL/GenBank/DDBJ databases">
        <title>The complete genomic sequence of a novel cold adapted crude oil-degrading bacterium Planococcus qaidamina Y42.</title>
        <authorList>
            <person name="Yang R."/>
        </authorList>
    </citation>
    <scope>NUCLEOTIDE SEQUENCE [LARGE SCALE GENOMIC DNA]</scope>
    <source>
        <strain evidence="1 2">Y42</strain>
    </source>
</reference>
<accession>A0A1Q2L1A3</accession>
<evidence type="ECO:0000313" key="1">
    <source>
        <dbReference type="EMBL" id="AQQ54219.1"/>
    </source>
</evidence>
<proteinExistence type="predicted"/>
<dbReference type="SUPFAM" id="SSF52266">
    <property type="entry name" value="SGNH hydrolase"/>
    <property type="match status" value="1"/>
</dbReference>
<keyword evidence="2" id="KW-1185">Reference proteome</keyword>
<dbReference type="EMBL" id="CP019640">
    <property type="protein sequence ID" value="AQQ54219.1"/>
    <property type="molecule type" value="Genomic_DNA"/>
</dbReference>
<dbReference type="OrthoDB" id="2451965at2"/>
<dbReference type="Gene3D" id="3.40.50.1110">
    <property type="entry name" value="SGNH hydrolase"/>
    <property type="match status" value="1"/>
</dbReference>